<protein>
    <recommendedName>
        <fullName evidence="3">DUF1150 family protein</fullName>
    </recommendedName>
</protein>
<dbReference type="AlphaFoldDB" id="A0A1G7PUH8"/>
<reference evidence="1 2" key="1">
    <citation type="submission" date="2016-10" db="EMBL/GenBank/DDBJ databases">
        <authorList>
            <person name="de Groot N.N."/>
        </authorList>
    </citation>
    <scope>NUCLEOTIDE SEQUENCE [LARGE SCALE GENOMIC DNA]</scope>
    <source>
        <strain evidence="1 2">DSM 25584</strain>
    </source>
</reference>
<keyword evidence="2" id="KW-1185">Reference proteome</keyword>
<dbReference type="RefSeq" id="WP_090019215.1">
    <property type="nucleotide sequence ID" value="NZ_FNCE01000003.1"/>
</dbReference>
<name>A0A1G7PUH8_9PROT</name>
<gene>
    <name evidence="1" type="ORF">SAMN05216241_10375</name>
</gene>
<organism evidence="1 2">
    <name type="scientific">Limimonas halophila</name>
    <dbReference type="NCBI Taxonomy" id="1082479"/>
    <lineage>
        <taxon>Bacteria</taxon>
        <taxon>Pseudomonadati</taxon>
        <taxon>Pseudomonadota</taxon>
        <taxon>Alphaproteobacteria</taxon>
        <taxon>Rhodospirillales</taxon>
        <taxon>Rhodovibrionaceae</taxon>
        <taxon>Limimonas</taxon>
    </lineage>
</organism>
<evidence type="ECO:0000313" key="2">
    <source>
        <dbReference type="Proteomes" id="UP000199415"/>
    </source>
</evidence>
<evidence type="ECO:0008006" key="3">
    <source>
        <dbReference type="Google" id="ProtNLM"/>
    </source>
</evidence>
<dbReference type="OrthoDB" id="8449790at2"/>
<dbReference type="EMBL" id="FNCE01000003">
    <property type="protein sequence ID" value="SDF89891.1"/>
    <property type="molecule type" value="Genomic_DNA"/>
</dbReference>
<dbReference type="Pfam" id="PF06620">
    <property type="entry name" value="DUF1150"/>
    <property type="match status" value="1"/>
</dbReference>
<proteinExistence type="predicted"/>
<sequence length="74" mass="8129">MTVQQVEHTEAFSEQELAAWGVNDVAYVRAVTKDDGGRGYGIYAADGTQMAVMDDRDVAFAAVRQHDMEPLSVH</sequence>
<dbReference type="InterPro" id="IPR009531">
    <property type="entry name" value="DUF1150"/>
</dbReference>
<dbReference type="Proteomes" id="UP000199415">
    <property type="component" value="Unassembled WGS sequence"/>
</dbReference>
<dbReference type="STRING" id="1082479.SAMN05216241_10375"/>
<accession>A0A1G7PUH8</accession>
<evidence type="ECO:0000313" key="1">
    <source>
        <dbReference type="EMBL" id="SDF89891.1"/>
    </source>
</evidence>